<protein>
    <submittedName>
        <fullName evidence="1">Uncharacterized protein</fullName>
    </submittedName>
</protein>
<reference evidence="1 2" key="2">
    <citation type="journal article" date="2022" name="Mol. Biol. Evol.">
        <title>Comparative Genomics Reveals Insights into the Divergent Evolution of Astigmatic Mites and Household Pest Adaptations.</title>
        <authorList>
            <person name="Xiong Q."/>
            <person name="Wan A.T."/>
            <person name="Liu X."/>
            <person name="Fung C.S."/>
            <person name="Xiao X."/>
            <person name="Malainual N."/>
            <person name="Hou J."/>
            <person name="Wang L."/>
            <person name="Wang M."/>
            <person name="Yang K.Y."/>
            <person name="Cui Y."/>
            <person name="Leung E.L."/>
            <person name="Nong W."/>
            <person name="Shin S.K."/>
            <person name="Au S.W."/>
            <person name="Jeong K.Y."/>
            <person name="Chew F.T."/>
            <person name="Hui J.H."/>
            <person name="Leung T.F."/>
            <person name="Tungtrongchitr A."/>
            <person name="Zhong N."/>
            <person name="Liu Z."/>
            <person name="Tsui S.K."/>
        </authorList>
    </citation>
    <scope>NUCLEOTIDE SEQUENCE [LARGE SCALE GENOMIC DNA]</scope>
    <source>
        <strain evidence="1">Derp</strain>
    </source>
</reference>
<evidence type="ECO:0000313" key="2">
    <source>
        <dbReference type="Proteomes" id="UP000887458"/>
    </source>
</evidence>
<gene>
    <name evidence="1" type="ORF">DERP_004027</name>
</gene>
<accession>A0ABQ8J7Z5</accession>
<sequence>MIITYLPPNEQVEIDQNFKNKNHNEKLIIDITQWYSISINQSIDQSNLIIGQQLIEWIEL</sequence>
<comment type="caution">
    <text evidence="1">The sequence shown here is derived from an EMBL/GenBank/DDBJ whole genome shotgun (WGS) entry which is preliminary data.</text>
</comment>
<proteinExistence type="predicted"/>
<organism evidence="1 2">
    <name type="scientific">Dermatophagoides pteronyssinus</name>
    <name type="common">European house dust mite</name>
    <dbReference type="NCBI Taxonomy" id="6956"/>
    <lineage>
        <taxon>Eukaryota</taxon>
        <taxon>Metazoa</taxon>
        <taxon>Ecdysozoa</taxon>
        <taxon>Arthropoda</taxon>
        <taxon>Chelicerata</taxon>
        <taxon>Arachnida</taxon>
        <taxon>Acari</taxon>
        <taxon>Acariformes</taxon>
        <taxon>Sarcoptiformes</taxon>
        <taxon>Astigmata</taxon>
        <taxon>Psoroptidia</taxon>
        <taxon>Analgoidea</taxon>
        <taxon>Pyroglyphidae</taxon>
        <taxon>Dermatophagoidinae</taxon>
        <taxon>Dermatophagoides</taxon>
    </lineage>
</organism>
<dbReference type="EMBL" id="NJHN03000062">
    <property type="protein sequence ID" value="KAH9418701.1"/>
    <property type="molecule type" value="Genomic_DNA"/>
</dbReference>
<evidence type="ECO:0000313" key="1">
    <source>
        <dbReference type="EMBL" id="KAH9418701.1"/>
    </source>
</evidence>
<reference evidence="1 2" key="1">
    <citation type="journal article" date="2018" name="J. Allergy Clin. Immunol.">
        <title>High-quality assembly of Dermatophagoides pteronyssinus genome and transcriptome reveals a wide range of novel allergens.</title>
        <authorList>
            <person name="Liu X.Y."/>
            <person name="Yang K.Y."/>
            <person name="Wang M.Q."/>
            <person name="Kwok J.S."/>
            <person name="Zeng X."/>
            <person name="Yang Z."/>
            <person name="Xiao X.J."/>
            <person name="Lau C.P."/>
            <person name="Li Y."/>
            <person name="Huang Z.M."/>
            <person name="Ba J.G."/>
            <person name="Yim A.K."/>
            <person name="Ouyang C.Y."/>
            <person name="Ngai S.M."/>
            <person name="Chan T.F."/>
            <person name="Leung E.L."/>
            <person name="Liu L."/>
            <person name="Liu Z.G."/>
            <person name="Tsui S.K."/>
        </authorList>
    </citation>
    <scope>NUCLEOTIDE SEQUENCE [LARGE SCALE GENOMIC DNA]</scope>
    <source>
        <strain evidence="1">Derp</strain>
    </source>
</reference>
<keyword evidence="2" id="KW-1185">Reference proteome</keyword>
<dbReference type="Proteomes" id="UP000887458">
    <property type="component" value="Unassembled WGS sequence"/>
</dbReference>
<name>A0ABQ8J7Z5_DERPT</name>